<comment type="caution">
    <text evidence="6">The sequence shown here is derived from an EMBL/GenBank/DDBJ whole genome shotgun (WGS) entry which is preliminary data.</text>
</comment>
<evidence type="ECO:0000259" key="5">
    <source>
        <dbReference type="PROSITE" id="PS50977"/>
    </source>
</evidence>
<keyword evidence="7" id="KW-1185">Reference proteome</keyword>
<reference evidence="6 7" key="1">
    <citation type="submission" date="2018-07" db="EMBL/GenBank/DDBJ databases">
        <title>Genomic Encyclopedia of Type Strains, Phase III (KMG-III): the genomes of soil and plant-associated and newly described type strains.</title>
        <authorList>
            <person name="Whitman W."/>
        </authorList>
    </citation>
    <scope>NUCLEOTIDE SEQUENCE [LARGE SCALE GENOMIC DNA]</scope>
    <source>
        <strain evidence="6 7">CECT 8488</strain>
    </source>
</reference>
<dbReference type="EMBL" id="QRDW01000002">
    <property type="protein sequence ID" value="RED52318.1"/>
    <property type="molecule type" value="Genomic_DNA"/>
</dbReference>
<keyword evidence="3" id="KW-0804">Transcription</keyword>
<dbReference type="Pfam" id="PF17918">
    <property type="entry name" value="TetR_C_15"/>
    <property type="match status" value="1"/>
</dbReference>
<dbReference type="PROSITE" id="PS50977">
    <property type="entry name" value="HTH_TETR_2"/>
    <property type="match status" value="1"/>
</dbReference>
<dbReference type="GO" id="GO:0000976">
    <property type="term" value="F:transcription cis-regulatory region binding"/>
    <property type="evidence" value="ECO:0007669"/>
    <property type="project" value="TreeGrafter"/>
</dbReference>
<organism evidence="6 7">
    <name type="scientific">Aestuariispira insulae</name>
    <dbReference type="NCBI Taxonomy" id="1461337"/>
    <lineage>
        <taxon>Bacteria</taxon>
        <taxon>Pseudomonadati</taxon>
        <taxon>Pseudomonadota</taxon>
        <taxon>Alphaproteobacteria</taxon>
        <taxon>Rhodospirillales</taxon>
        <taxon>Kiloniellaceae</taxon>
        <taxon>Aestuariispira</taxon>
    </lineage>
</organism>
<dbReference type="InterPro" id="IPR041669">
    <property type="entry name" value="TetR_C_15"/>
</dbReference>
<name>A0A3D9HS39_9PROT</name>
<keyword evidence="2 4" id="KW-0238">DNA-binding</keyword>
<sequence>MFRKTSLKPRKKPRQARSSQLVDVILQAAARILEREGLTGYNSNRIAEVAGVSIGSFYQYFPNKEAVTAQLIRQSQEQLIEGVSAVLDQSGDEAFETAMARLLAVVTDYQLQRPALAAALDREEARLPVDEIIQESRARIMDRLVLFFQTRGLIPLQGTLHDVVADIITICRALCDATLDGPPVTREALLQRLSFAVMGYLGQATRR</sequence>
<evidence type="ECO:0000256" key="3">
    <source>
        <dbReference type="ARBA" id="ARBA00023163"/>
    </source>
</evidence>
<dbReference type="Proteomes" id="UP000256845">
    <property type="component" value="Unassembled WGS sequence"/>
</dbReference>
<dbReference type="PANTHER" id="PTHR30055:SF234">
    <property type="entry name" value="HTH-TYPE TRANSCRIPTIONAL REGULATOR BETI"/>
    <property type="match status" value="1"/>
</dbReference>
<dbReference type="InterPro" id="IPR009057">
    <property type="entry name" value="Homeodomain-like_sf"/>
</dbReference>
<proteinExistence type="predicted"/>
<evidence type="ECO:0000313" key="7">
    <source>
        <dbReference type="Proteomes" id="UP000256845"/>
    </source>
</evidence>
<accession>A0A3D9HS39</accession>
<dbReference type="GO" id="GO:0003700">
    <property type="term" value="F:DNA-binding transcription factor activity"/>
    <property type="evidence" value="ECO:0007669"/>
    <property type="project" value="TreeGrafter"/>
</dbReference>
<dbReference type="InterPro" id="IPR050109">
    <property type="entry name" value="HTH-type_TetR-like_transc_reg"/>
</dbReference>
<dbReference type="RefSeq" id="WP_115935863.1">
    <property type="nucleotide sequence ID" value="NZ_QRDW01000002.1"/>
</dbReference>
<dbReference type="OrthoDB" id="9808189at2"/>
<dbReference type="PANTHER" id="PTHR30055">
    <property type="entry name" value="HTH-TYPE TRANSCRIPTIONAL REGULATOR RUTR"/>
    <property type="match status" value="1"/>
</dbReference>
<protein>
    <submittedName>
        <fullName evidence="6">TetR family transcriptional regulator</fullName>
    </submittedName>
</protein>
<keyword evidence="1" id="KW-0805">Transcription regulation</keyword>
<dbReference type="Pfam" id="PF00440">
    <property type="entry name" value="TetR_N"/>
    <property type="match status" value="1"/>
</dbReference>
<evidence type="ECO:0000313" key="6">
    <source>
        <dbReference type="EMBL" id="RED52318.1"/>
    </source>
</evidence>
<dbReference type="InterPro" id="IPR001647">
    <property type="entry name" value="HTH_TetR"/>
</dbReference>
<feature type="DNA-binding region" description="H-T-H motif" evidence="4">
    <location>
        <begin position="42"/>
        <end position="61"/>
    </location>
</feature>
<dbReference type="PRINTS" id="PR00455">
    <property type="entry name" value="HTHTETR"/>
</dbReference>
<gene>
    <name evidence="6" type="ORF">DFP90_102338</name>
</gene>
<dbReference type="SUPFAM" id="SSF46689">
    <property type="entry name" value="Homeodomain-like"/>
    <property type="match status" value="1"/>
</dbReference>
<dbReference type="Gene3D" id="1.10.357.10">
    <property type="entry name" value="Tetracycline Repressor, domain 2"/>
    <property type="match status" value="1"/>
</dbReference>
<feature type="domain" description="HTH tetR-type" evidence="5">
    <location>
        <begin position="19"/>
        <end position="79"/>
    </location>
</feature>
<dbReference type="AlphaFoldDB" id="A0A3D9HS39"/>
<evidence type="ECO:0000256" key="4">
    <source>
        <dbReference type="PROSITE-ProRule" id="PRU00335"/>
    </source>
</evidence>
<evidence type="ECO:0000256" key="2">
    <source>
        <dbReference type="ARBA" id="ARBA00023125"/>
    </source>
</evidence>
<evidence type="ECO:0000256" key="1">
    <source>
        <dbReference type="ARBA" id="ARBA00023015"/>
    </source>
</evidence>